<keyword evidence="2 5" id="KW-0238">DNA-binding</keyword>
<keyword evidence="1" id="KW-0805">Transcription regulation</keyword>
<dbReference type="SMART" id="SM00347">
    <property type="entry name" value="HTH_MARR"/>
    <property type="match status" value="1"/>
</dbReference>
<dbReference type="InterPro" id="IPR011991">
    <property type="entry name" value="ArsR-like_HTH"/>
</dbReference>
<sequence length="140" mass="16604">MESLMDKNVPTVPFISILYREHAKFLNEKIKDEDLSFGLFPLLIKIYNDEGIIQEQLAHCFHLNESTIARNLKKLEEKGFINRVQDKRTKRIEITQKGRKTAQKVMDYDEKWDEKIKEIIGDEEYISFKNTLIKISEELI</sequence>
<dbReference type="Pfam" id="PF01047">
    <property type="entry name" value="MarR"/>
    <property type="match status" value="1"/>
</dbReference>
<accession>A0A1G5XQ12</accession>
<protein>
    <submittedName>
        <fullName evidence="5">DNA-binding transcriptional regulator, MarR family</fullName>
    </submittedName>
</protein>
<dbReference type="CDD" id="cd00090">
    <property type="entry name" value="HTH_ARSR"/>
    <property type="match status" value="1"/>
</dbReference>
<gene>
    <name evidence="5" type="ORF">SAMN02910315_02374</name>
</gene>
<organism evidence="5 6">
    <name type="scientific">Methanobrevibacter millerae</name>
    <dbReference type="NCBI Taxonomy" id="230361"/>
    <lineage>
        <taxon>Archaea</taxon>
        <taxon>Methanobacteriati</taxon>
        <taxon>Methanobacteriota</taxon>
        <taxon>Methanomada group</taxon>
        <taxon>Methanobacteria</taxon>
        <taxon>Methanobacteriales</taxon>
        <taxon>Methanobacteriaceae</taxon>
        <taxon>Methanobrevibacter</taxon>
    </lineage>
</organism>
<dbReference type="GO" id="GO:0003700">
    <property type="term" value="F:DNA-binding transcription factor activity"/>
    <property type="evidence" value="ECO:0007669"/>
    <property type="project" value="InterPro"/>
</dbReference>
<evidence type="ECO:0000256" key="1">
    <source>
        <dbReference type="ARBA" id="ARBA00023015"/>
    </source>
</evidence>
<keyword evidence="3" id="KW-0804">Transcription</keyword>
<proteinExistence type="predicted"/>
<evidence type="ECO:0000313" key="6">
    <source>
        <dbReference type="Proteomes" id="UP000323439"/>
    </source>
</evidence>
<name>A0A1G5XQ12_9EURY</name>
<dbReference type="AlphaFoldDB" id="A0A1G5XQ12"/>
<dbReference type="RefSeq" id="WP_149732847.1">
    <property type="nucleotide sequence ID" value="NZ_FMXB01000031.1"/>
</dbReference>
<dbReference type="GO" id="GO:0003677">
    <property type="term" value="F:DNA binding"/>
    <property type="evidence" value="ECO:0007669"/>
    <property type="project" value="UniProtKB-KW"/>
</dbReference>
<dbReference type="EMBL" id="FMXB01000031">
    <property type="protein sequence ID" value="SDA71767.1"/>
    <property type="molecule type" value="Genomic_DNA"/>
</dbReference>
<evidence type="ECO:0000256" key="2">
    <source>
        <dbReference type="ARBA" id="ARBA00023125"/>
    </source>
</evidence>
<dbReference type="PROSITE" id="PS50995">
    <property type="entry name" value="HTH_MARR_2"/>
    <property type="match status" value="1"/>
</dbReference>
<evidence type="ECO:0000256" key="3">
    <source>
        <dbReference type="ARBA" id="ARBA00023163"/>
    </source>
</evidence>
<dbReference type="PANTHER" id="PTHR42756">
    <property type="entry name" value="TRANSCRIPTIONAL REGULATOR, MARR"/>
    <property type="match status" value="1"/>
</dbReference>
<dbReference type="PANTHER" id="PTHR42756:SF1">
    <property type="entry name" value="TRANSCRIPTIONAL REPRESSOR OF EMRAB OPERON"/>
    <property type="match status" value="1"/>
</dbReference>
<evidence type="ECO:0000259" key="4">
    <source>
        <dbReference type="PROSITE" id="PS50995"/>
    </source>
</evidence>
<dbReference type="InterPro" id="IPR000835">
    <property type="entry name" value="HTH_MarR-typ"/>
</dbReference>
<dbReference type="Gene3D" id="1.10.10.10">
    <property type="entry name" value="Winged helix-like DNA-binding domain superfamily/Winged helix DNA-binding domain"/>
    <property type="match status" value="1"/>
</dbReference>
<keyword evidence="6" id="KW-1185">Reference proteome</keyword>
<evidence type="ECO:0000313" key="5">
    <source>
        <dbReference type="EMBL" id="SDA71767.1"/>
    </source>
</evidence>
<feature type="domain" description="HTH marR-type" evidence="4">
    <location>
        <begin position="1"/>
        <end position="137"/>
    </location>
</feature>
<dbReference type="InterPro" id="IPR036388">
    <property type="entry name" value="WH-like_DNA-bd_sf"/>
</dbReference>
<reference evidence="5 6" key="1">
    <citation type="submission" date="2016-10" db="EMBL/GenBank/DDBJ databases">
        <authorList>
            <person name="Varghese N."/>
            <person name="Submissions S."/>
        </authorList>
    </citation>
    <scope>NUCLEOTIDE SEQUENCE [LARGE SCALE GENOMIC DNA]</scope>
    <source>
        <strain evidence="5 6">DSM 16643</strain>
    </source>
</reference>
<dbReference type="OrthoDB" id="10712at2157"/>
<dbReference type="SUPFAM" id="SSF46785">
    <property type="entry name" value="Winged helix' DNA-binding domain"/>
    <property type="match status" value="1"/>
</dbReference>
<dbReference type="Proteomes" id="UP000323439">
    <property type="component" value="Unassembled WGS sequence"/>
</dbReference>
<dbReference type="InterPro" id="IPR036390">
    <property type="entry name" value="WH_DNA-bd_sf"/>
</dbReference>